<protein>
    <submittedName>
        <fullName evidence="1">DUF3238 domain-containing protein</fullName>
    </submittedName>
</protein>
<dbReference type="Pfam" id="PF11579">
    <property type="entry name" value="DUF3238"/>
    <property type="match status" value="1"/>
</dbReference>
<dbReference type="InterPro" id="IPR021631">
    <property type="entry name" value="DUF3238"/>
</dbReference>
<name>A0ABW9XNB7_9BACL</name>
<gene>
    <name evidence="1" type="ORF">GT019_09530</name>
</gene>
<organism evidence="1 2">
    <name type="scientific">Paenibacillus glycinis</name>
    <dbReference type="NCBI Taxonomy" id="2697035"/>
    <lineage>
        <taxon>Bacteria</taxon>
        <taxon>Bacillati</taxon>
        <taxon>Bacillota</taxon>
        <taxon>Bacilli</taxon>
        <taxon>Bacillales</taxon>
        <taxon>Paenibacillaceae</taxon>
        <taxon>Paenibacillus</taxon>
    </lineage>
</organism>
<dbReference type="RefSeq" id="WP_161742914.1">
    <property type="nucleotide sequence ID" value="NZ_JAAAMV010000004.1"/>
</dbReference>
<accession>A0ABW9XNB7</accession>
<evidence type="ECO:0000313" key="2">
    <source>
        <dbReference type="Proteomes" id="UP000665561"/>
    </source>
</evidence>
<dbReference type="EMBL" id="JAAAMV010000004">
    <property type="protein sequence ID" value="NBD24114.1"/>
    <property type="molecule type" value="Genomic_DNA"/>
</dbReference>
<evidence type="ECO:0000313" key="1">
    <source>
        <dbReference type="EMBL" id="NBD24114.1"/>
    </source>
</evidence>
<dbReference type="Proteomes" id="UP000665561">
    <property type="component" value="Unassembled WGS sequence"/>
</dbReference>
<reference evidence="1 2" key="1">
    <citation type="submission" date="2020-01" db="EMBL/GenBank/DDBJ databases">
        <title>Paenibacillus soybeanensis sp. nov. isolated from the nodules of soybean (Glycine max(L.) Merr).</title>
        <authorList>
            <person name="Wang H."/>
        </authorList>
    </citation>
    <scope>NUCLEOTIDE SEQUENCE [LARGE SCALE GENOMIC DNA]</scope>
    <source>
        <strain evidence="1 2">T1</strain>
    </source>
</reference>
<sequence length="196" mass="21670">MVTIVKIRASAFIGGLQWLPAVRDPESGATRELAGDAREFTPHAGHSGRSRIEQEVVVDFERRKLLAFADTGTTRLKRTGPDGISRIEQATAPTDGITVAGESWGAMSVDFVMQARVLNPLLPEEPAVRYELHVNVNGNDGAVDMRGTHDAFPCYEFYKQVDFGDFELLHSHDFRLSGSEPAATDGKMNEHFERKL</sequence>
<keyword evidence="2" id="KW-1185">Reference proteome</keyword>
<proteinExistence type="predicted"/>
<comment type="caution">
    <text evidence="1">The sequence shown here is derived from an EMBL/GenBank/DDBJ whole genome shotgun (WGS) entry which is preliminary data.</text>
</comment>